<protein>
    <submittedName>
        <fullName evidence="1">Radial spoke head 14-like protein</fullName>
    </submittedName>
</protein>
<dbReference type="SUPFAM" id="SSF48371">
    <property type="entry name" value="ARM repeat"/>
    <property type="match status" value="1"/>
</dbReference>
<dbReference type="InterPro" id="IPR042856">
    <property type="entry name" value="RSP14"/>
</dbReference>
<organism evidence="1 2">
    <name type="scientific">Brachionus plicatilis</name>
    <name type="common">Marine rotifer</name>
    <name type="synonym">Brachionus muelleri</name>
    <dbReference type="NCBI Taxonomy" id="10195"/>
    <lineage>
        <taxon>Eukaryota</taxon>
        <taxon>Metazoa</taxon>
        <taxon>Spiralia</taxon>
        <taxon>Gnathifera</taxon>
        <taxon>Rotifera</taxon>
        <taxon>Eurotatoria</taxon>
        <taxon>Monogononta</taxon>
        <taxon>Pseudotrocha</taxon>
        <taxon>Ploima</taxon>
        <taxon>Brachionidae</taxon>
        <taxon>Brachionus</taxon>
    </lineage>
</organism>
<sequence>MANCLIPDHYPNQIDITRTPLAFGDRAVPRLNRELQNKTTLLTRQRALRSLCDYLHDPEHIASCIEENIPESLKELLSDSDAFCRYKSAECLYVLSCNSNGRRAIVDQGIVKNLSVLFDDKEVMARRNSHKAVEMISEFSFGSEGIVNLNLIKTLVDKLKTELDDIRDLILDTLHFCMQVDTSQALEAKAMEVFTNLLKHESQTIRAKAARDIFDLSIPLEGKNEALKLETIALLVGLLKDQDSVVRCKAALAIEAIAITTPGKYGCIKAGAVPSLVALIDDSLSEMRVNALKAITCLAEAPEGRKALLEDVEKIKKLISDPVPIVSKHAAISVRIITWKP</sequence>
<comment type="caution">
    <text evidence="1">The sequence shown here is derived from an EMBL/GenBank/DDBJ whole genome shotgun (WGS) entry which is preliminary data.</text>
</comment>
<dbReference type="InterPro" id="IPR016024">
    <property type="entry name" value="ARM-type_fold"/>
</dbReference>
<keyword evidence="2" id="KW-1185">Reference proteome</keyword>
<name>A0A3M7SF33_BRAPC</name>
<dbReference type="Proteomes" id="UP000276133">
    <property type="component" value="Unassembled WGS sequence"/>
</dbReference>
<proteinExistence type="predicted"/>
<dbReference type="PANTHER" id="PTHR15599">
    <property type="entry name" value="RTDR1"/>
    <property type="match status" value="1"/>
</dbReference>
<dbReference type="AlphaFoldDB" id="A0A3M7SF33"/>
<dbReference type="InterPro" id="IPR011989">
    <property type="entry name" value="ARM-like"/>
</dbReference>
<dbReference type="STRING" id="10195.A0A3M7SF33"/>
<evidence type="ECO:0000313" key="1">
    <source>
        <dbReference type="EMBL" id="RNA34381.1"/>
    </source>
</evidence>
<gene>
    <name evidence="1" type="ORF">BpHYR1_042162</name>
</gene>
<accession>A0A3M7SF33</accession>
<dbReference type="EMBL" id="REGN01001486">
    <property type="protein sequence ID" value="RNA34381.1"/>
    <property type="molecule type" value="Genomic_DNA"/>
</dbReference>
<dbReference type="Gene3D" id="1.25.10.10">
    <property type="entry name" value="Leucine-rich Repeat Variant"/>
    <property type="match status" value="2"/>
</dbReference>
<evidence type="ECO:0000313" key="2">
    <source>
        <dbReference type="Proteomes" id="UP000276133"/>
    </source>
</evidence>
<dbReference type="OrthoDB" id="409644at2759"/>
<dbReference type="PANTHER" id="PTHR15599:SF1">
    <property type="entry name" value="RADIAL SPOKE HEAD 14 HOMOLOG"/>
    <property type="match status" value="1"/>
</dbReference>
<reference evidence="1 2" key="1">
    <citation type="journal article" date="2018" name="Sci. Rep.">
        <title>Genomic signatures of local adaptation to the degree of environmental predictability in rotifers.</title>
        <authorList>
            <person name="Franch-Gras L."/>
            <person name="Hahn C."/>
            <person name="Garcia-Roger E.M."/>
            <person name="Carmona M.J."/>
            <person name="Serra M."/>
            <person name="Gomez A."/>
        </authorList>
    </citation>
    <scope>NUCLEOTIDE SEQUENCE [LARGE SCALE GENOMIC DNA]</scope>
    <source>
        <strain evidence="1">HYR1</strain>
    </source>
</reference>